<dbReference type="SMART" id="SM00033">
    <property type="entry name" value="CH"/>
    <property type="match status" value="2"/>
</dbReference>
<feature type="region of interest" description="Disordered" evidence="5">
    <location>
        <begin position="1"/>
        <end position="27"/>
    </location>
</feature>
<dbReference type="PANTHER" id="PTHR11915">
    <property type="entry name" value="SPECTRIN/FILAMIN RELATED CYTOSKELETAL PROTEIN"/>
    <property type="match status" value="1"/>
</dbReference>
<feature type="compositionally biased region" description="Low complexity" evidence="5">
    <location>
        <begin position="3299"/>
        <end position="3317"/>
    </location>
</feature>
<feature type="region of interest" description="Disordered" evidence="5">
    <location>
        <begin position="846"/>
        <end position="866"/>
    </location>
</feature>
<feature type="region of interest" description="Disordered" evidence="5">
    <location>
        <begin position="2894"/>
        <end position="2918"/>
    </location>
</feature>
<feature type="compositionally biased region" description="Low complexity" evidence="5">
    <location>
        <begin position="3065"/>
        <end position="3074"/>
    </location>
</feature>
<feature type="coiled-coil region" evidence="4">
    <location>
        <begin position="1343"/>
        <end position="1370"/>
    </location>
</feature>
<feature type="compositionally biased region" description="Acidic residues" evidence="5">
    <location>
        <begin position="486"/>
        <end position="504"/>
    </location>
</feature>
<feature type="compositionally biased region" description="Low complexity" evidence="5">
    <location>
        <begin position="3112"/>
        <end position="3125"/>
    </location>
</feature>
<evidence type="ECO:0000259" key="7">
    <source>
        <dbReference type="PROSITE" id="PS51460"/>
    </source>
</evidence>
<feature type="coiled-coil region" evidence="4">
    <location>
        <begin position="2316"/>
        <end position="2356"/>
    </location>
</feature>
<name>A0AAD5PFB9_9FUNG</name>
<evidence type="ECO:0000256" key="4">
    <source>
        <dbReference type="SAM" id="Coils"/>
    </source>
</evidence>
<feature type="compositionally biased region" description="Polar residues" evidence="5">
    <location>
        <begin position="3254"/>
        <end position="3269"/>
    </location>
</feature>
<protein>
    <submittedName>
        <fullName evidence="8">Uncharacterized protein</fullName>
    </submittedName>
</protein>
<evidence type="ECO:0000313" key="9">
    <source>
        <dbReference type="Proteomes" id="UP001209540"/>
    </source>
</evidence>
<feature type="region of interest" description="Disordered" evidence="5">
    <location>
        <begin position="1960"/>
        <end position="1981"/>
    </location>
</feature>
<dbReference type="PROSITE" id="PS50021">
    <property type="entry name" value="CH"/>
    <property type="match status" value="2"/>
</dbReference>
<feature type="compositionally biased region" description="Low complexity" evidence="5">
    <location>
        <begin position="1960"/>
        <end position="1974"/>
    </location>
</feature>
<feature type="region of interest" description="Disordered" evidence="5">
    <location>
        <begin position="245"/>
        <end position="267"/>
    </location>
</feature>
<accession>A0AAD5PFB9</accession>
<feature type="region of interest" description="Disordered" evidence="5">
    <location>
        <begin position="66"/>
        <end position="101"/>
    </location>
</feature>
<comment type="subcellular location">
    <subcellularLocation>
        <location evidence="1">Cytoplasm</location>
        <location evidence="1">Cytoskeleton</location>
    </subcellularLocation>
</comment>
<feature type="region of interest" description="Disordered" evidence="5">
    <location>
        <begin position="486"/>
        <end position="522"/>
    </location>
</feature>
<evidence type="ECO:0000256" key="1">
    <source>
        <dbReference type="ARBA" id="ARBA00004245"/>
    </source>
</evidence>
<feature type="region of interest" description="Disordered" evidence="5">
    <location>
        <begin position="3064"/>
        <end position="3148"/>
    </location>
</feature>
<dbReference type="GO" id="GO:0005856">
    <property type="term" value="C:cytoskeleton"/>
    <property type="evidence" value="ECO:0007669"/>
    <property type="project" value="UniProtKB-SubCell"/>
</dbReference>
<feature type="compositionally biased region" description="Low complexity" evidence="5">
    <location>
        <begin position="1"/>
        <end position="16"/>
    </location>
</feature>
<dbReference type="InterPro" id="IPR036534">
    <property type="entry name" value="GAR_dom_sf"/>
</dbReference>
<keyword evidence="2" id="KW-0963">Cytoplasm</keyword>
<reference evidence="8" key="1">
    <citation type="journal article" date="2022" name="IScience">
        <title>Evolution of zygomycete secretomes and the origins of terrestrial fungal ecologies.</title>
        <authorList>
            <person name="Chang Y."/>
            <person name="Wang Y."/>
            <person name="Mondo S."/>
            <person name="Ahrendt S."/>
            <person name="Andreopoulos W."/>
            <person name="Barry K."/>
            <person name="Beard J."/>
            <person name="Benny G.L."/>
            <person name="Blankenship S."/>
            <person name="Bonito G."/>
            <person name="Cuomo C."/>
            <person name="Desiro A."/>
            <person name="Gervers K.A."/>
            <person name="Hundley H."/>
            <person name="Kuo A."/>
            <person name="LaButti K."/>
            <person name="Lang B.F."/>
            <person name="Lipzen A."/>
            <person name="O'Donnell K."/>
            <person name="Pangilinan J."/>
            <person name="Reynolds N."/>
            <person name="Sandor L."/>
            <person name="Smith M.E."/>
            <person name="Tsang A."/>
            <person name="Grigoriev I.V."/>
            <person name="Stajich J.E."/>
            <person name="Spatafora J.W."/>
        </authorList>
    </citation>
    <scope>NUCLEOTIDE SEQUENCE</scope>
    <source>
        <strain evidence="8">RSA 2281</strain>
    </source>
</reference>
<keyword evidence="9" id="KW-1185">Reference proteome</keyword>
<feature type="compositionally biased region" description="Low complexity" evidence="5">
    <location>
        <begin position="3238"/>
        <end position="3253"/>
    </location>
</feature>
<dbReference type="Gene3D" id="3.30.920.20">
    <property type="entry name" value="Gas2-like domain"/>
    <property type="match status" value="1"/>
</dbReference>
<evidence type="ECO:0000256" key="5">
    <source>
        <dbReference type="SAM" id="MobiDB-lite"/>
    </source>
</evidence>
<dbReference type="Proteomes" id="UP001209540">
    <property type="component" value="Unassembled WGS sequence"/>
</dbReference>
<feature type="domain" description="Calponin-homology (CH)" evidence="6">
    <location>
        <begin position="110"/>
        <end position="221"/>
    </location>
</feature>
<feature type="region of interest" description="Disordered" evidence="5">
    <location>
        <begin position="3226"/>
        <end position="3325"/>
    </location>
</feature>
<keyword evidence="3" id="KW-0206">Cytoskeleton</keyword>
<dbReference type="InterPro" id="IPR036872">
    <property type="entry name" value="CH_dom_sf"/>
</dbReference>
<dbReference type="InterPro" id="IPR003108">
    <property type="entry name" value="GAR_dom"/>
</dbReference>
<dbReference type="Gene3D" id="1.10.418.10">
    <property type="entry name" value="Calponin-like domain"/>
    <property type="match status" value="2"/>
</dbReference>
<feature type="domain" description="GAR" evidence="7">
    <location>
        <begin position="3152"/>
        <end position="3226"/>
    </location>
</feature>
<gene>
    <name evidence="8" type="ORF">BDA99DRAFT_46494</name>
</gene>
<organism evidence="8 9">
    <name type="scientific">Phascolomyces articulosus</name>
    <dbReference type="NCBI Taxonomy" id="60185"/>
    <lineage>
        <taxon>Eukaryota</taxon>
        <taxon>Fungi</taxon>
        <taxon>Fungi incertae sedis</taxon>
        <taxon>Mucoromycota</taxon>
        <taxon>Mucoromycotina</taxon>
        <taxon>Mucoromycetes</taxon>
        <taxon>Mucorales</taxon>
        <taxon>Lichtheimiaceae</taxon>
        <taxon>Phascolomyces</taxon>
    </lineage>
</organism>
<feature type="compositionally biased region" description="Gly residues" evidence="5">
    <location>
        <begin position="3278"/>
        <end position="3289"/>
    </location>
</feature>
<evidence type="ECO:0000313" key="8">
    <source>
        <dbReference type="EMBL" id="KAI9265281.1"/>
    </source>
</evidence>
<dbReference type="EMBL" id="JAIXMP010000011">
    <property type="protein sequence ID" value="KAI9265281.1"/>
    <property type="molecule type" value="Genomic_DNA"/>
</dbReference>
<feature type="compositionally biased region" description="Low complexity" evidence="5">
    <location>
        <begin position="245"/>
        <end position="264"/>
    </location>
</feature>
<dbReference type="Pfam" id="PF00307">
    <property type="entry name" value="CH"/>
    <property type="match status" value="2"/>
</dbReference>
<proteinExistence type="predicted"/>
<evidence type="ECO:0000256" key="2">
    <source>
        <dbReference type="ARBA" id="ARBA00022490"/>
    </source>
</evidence>
<comment type="caution">
    <text evidence="8">The sequence shown here is derived from an EMBL/GenBank/DDBJ whole genome shotgun (WGS) entry which is preliminary data.</text>
</comment>
<dbReference type="GO" id="GO:0008017">
    <property type="term" value="F:microtubule binding"/>
    <property type="evidence" value="ECO:0007669"/>
    <property type="project" value="InterPro"/>
</dbReference>
<dbReference type="Gene3D" id="1.20.58.60">
    <property type="match status" value="2"/>
</dbReference>
<feature type="coiled-coil region" evidence="4">
    <location>
        <begin position="1648"/>
        <end position="1675"/>
    </location>
</feature>
<feature type="compositionally biased region" description="Polar residues" evidence="5">
    <location>
        <begin position="17"/>
        <end position="27"/>
    </location>
</feature>
<dbReference type="SUPFAM" id="SSF143575">
    <property type="entry name" value="GAS2 domain-like"/>
    <property type="match status" value="1"/>
</dbReference>
<keyword evidence="4" id="KW-0175">Coiled coil</keyword>
<dbReference type="PROSITE" id="PS51460">
    <property type="entry name" value="GAR"/>
    <property type="match status" value="1"/>
</dbReference>
<dbReference type="InterPro" id="IPR001715">
    <property type="entry name" value="CH_dom"/>
</dbReference>
<evidence type="ECO:0000259" key="6">
    <source>
        <dbReference type="PROSITE" id="PS50021"/>
    </source>
</evidence>
<dbReference type="SUPFAM" id="SSF47576">
    <property type="entry name" value="Calponin-homology domain, CH-domain"/>
    <property type="match status" value="1"/>
</dbReference>
<dbReference type="SMART" id="SM00243">
    <property type="entry name" value="GAS2"/>
    <property type="match status" value="1"/>
</dbReference>
<feature type="domain" description="Calponin-homology (CH)" evidence="6">
    <location>
        <begin position="300"/>
        <end position="419"/>
    </location>
</feature>
<reference evidence="8" key="2">
    <citation type="submission" date="2023-02" db="EMBL/GenBank/DDBJ databases">
        <authorList>
            <consortium name="DOE Joint Genome Institute"/>
            <person name="Mondo S.J."/>
            <person name="Chang Y."/>
            <person name="Wang Y."/>
            <person name="Ahrendt S."/>
            <person name="Andreopoulos W."/>
            <person name="Barry K."/>
            <person name="Beard J."/>
            <person name="Benny G.L."/>
            <person name="Blankenship S."/>
            <person name="Bonito G."/>
            <person name="Cuomo C."/>
            <person name="Desiro A."/>
            <person name="Gervers K.A."/>
            <person name="Hundley H."/>
            <person name="Kuo A."/>
            <person name="LaButti K."/>
            <person name="Lang B.F."/>
            <person name="Lipzen A."/>
            <person name="O'Donnell K."/>
            <person name="Pangilinan J."/>
            <person name="Reynolds N."/>
            <person name="Sandor L."/>
            <person name="Smith M.W."/>
            <person name="Tsang A."/>
            <person name="Grigoriev I.V."/>
            <person name="Stajich J.E."/>
            <person name="Spatafora J.W."/>
        </authorList>
    </citation>
    <scope>NUCLEOTIDE SEQUENCE</scope>
    <source>
        <strain evidence="8">RSA 2281</strain>
    </source>
</reference>
<dbReference type="Pfam" id="PF02187">
    <property type="entry name" value="GAS2"/>
    <property type="match status" value="1"/>
</dbReference>
<evidence type="ECO:0000256" key="3">
    <source>
        <dbReference type="ARBA" id="ARBA00023212"/>
    </source>
</evidence>
<sequence length="3358" mass="380707">MNNNNNTTININNTTTKMKTSNVISPSNSTTLRNAAYSTTTSITGGMHRSGSNRSLFLRETSTSMKLTNSISSTRHRRHVRQPSNSNNTNSNNNEEDIESGRNLSIDYQEIQKRTLTKWVNAQLSTAGDHIENMETDLRDGKRLLKLLSVVVHKKEEEHLNTPKPERGNMRIHQLSNVAQALSFLESQFSVEVPDIGNEPIVNGDLKKTLVLISFIMFKYHIQLILDDKSIMSFIEHDNELLVSPSPSTSKTAPSSPLPSSSSTQHQKESLLSSAAQRVVRNNNNNNNLVAGEKGTSSATEAKLALLRWVRIQLHDYVMANIIPSIQDFSRSWRNGVAFCLLIHRYDPSLIPELFNQYLRTASEWNKQTWHELLTTAFDIAANQMNIPHYLEPEDLTDVDYPHEPSVMMYVTEFYKVMSNAQNMQSQEENDMAKKQRAVIISDLLKFLGIHHQNDVGPFIEEQNENQEGQPATPKTSRLIVEDYDKQEEEVDDDDDDDEEEEPTPLDTPSDDVSNSTNNPILDDILSDRDALVTFITSFSPAIEAMTKDEISSAEAVTQRMFAFEAIREQADGQHSLLESVNTKRQNLHHMNELKQLDEENDDVPTLRDEQQQIQAEATMIYNDLEHQWTDFVGLMDTTADKLHTLLNDWKEGEEDAKRFQQRAALVEKEMITLRESLDNAYPTVVKKSGDGSDVVYPLQPLEEGSNEAAGKYEASMADVVSSTNTFDENSWKSFEQLARDLCAPALRIVSAHYTRLQQRHDNLIKSLSNSKTDCRRYKRGVSFADITRAVSEELEIVRKTLNDSTKSVTEDAIQDLEKRVDVAHSTIQAVREEYKDLLVVDNDITTSTPPMTEEDQQSSATNNEDDNDRWYYAAHLQKIQEKYEIVCDWVEQVRVWFIEAQRIRKWIAERIDIIEQRDGLMEDVDPLSIQLSYSDGKIKILYDEHQALREEIEKFDADDMTRLRTHVKTLTGVERDKDLSPADTSTIEITLTTLNMLNRLKELLGNRSFLLDMLMLRIQWENQFSDAVKWVATTDEEMNVFLHKSARWSDTSTTEGEESLTSSANNNTIEEVIQTLVYLERKIADFDQADYSHVLDAYQEMDELNHSSTGALPDHLEKRQEGFEKAFEDLMKRCAFCRKVVEQHLKVMEVVGQFRQIKDQGEKLRQAMMETNSASGNGSHRHHSNNNNSNTVVNLNEEEMYAENVQAFKEQSAYLITHFAAQVPYPDAPVMSTAIGMGDEQDNQLANESIKSTISAYGMSLALLADGLDQLLASRQYILSLHQRSKAAYDKMARLTAWMEERTRTLNKTKIDIFDKSNLSEMEEEEVTRIEKERDGIATRLAQIEHEDLATVLQEVQQLEDDIDTSNAVTIDRHSLVSSIEDLEESHQQLQLVLSQRAFDLDMVKRFMGWQGMWTKSNHLILTAGRKIWDLCIKKARYDPNREDVDKPSYANDSENTQAIQLLQDRVTEIGDKHISVLSDMHQQLVDKYTDMQLQMVRNYSNHSNLSSSNSSISDMTTLQFLTDKEAEVEQKYKDLQFLLTYTTELMTQRSIITEFLLRVQDAHRDGEKIRDAITKITRRIMEDQETHSVVESRAVAFRDTIDAIWRECGQSMPYPTYNGSGLLRSLQPTETANYNAQIKAQTKALLDRKMDELQGLRESIDQLLETYRQANHSKTLAGQYDDEAADLQAWINAQAAQLKQQHIDITTDNATFAATISDDLMQDLESKHGVLVNTLDEFETVRLKELHGKVAHLMESTTKADIKSVDISVPVRRLGEVMNHLEQLKDALADHRVTMEAASKRILWQKKLQLGRDQLEIMSEQLRTFHVNKNKWIAQDDFGHEHVKQLEATWDDLIQQKNTFTTDTLPAIEQSYDAFVDYFAKLARPMATPDHIEAWMESLNRATNRFEENLGAQSKELDLVRQRLLLDDQLQASLAWLQKHQSDVGQFIEDRARWTTASMSTTTSSTTTTTTTHDNKDSDKELRSAWSELNDHYIEHGDNVINQVMNDLAELREASSNAVTNMPLVSEALNTKVRYLDQLQKRIQLDLTFADGIVTQRNLMIGFLDRMAALEQSAEQIREEIATNTTANGSSAPAEGTNNEEAALHMFKQIQELKSQGQDMTNDVSIKMPYPSRREGSEELSSDTAVSTQQQLKDDAMNALVRDTIETKGKRLAGLMESMEQLLESKENISRRKMAMEAYRKEWEACMEWIETRKSQLSKALEHTEPPCNIPGLRDGISLTDSIQSTTQHTNENSMTTLKAAYEKCTRACTASDEVPVEQQAVADKAWADLIEETTRARGALLDALVPAEIQECAEKLLLAFKELESTIANAETLTVTDEQISQWQKQVDELESHDYEQLQKDVAKSTVASNNTNVKEQLDVVAESAVQVRTSITCLYDAVNMSRLQKTHSDNADVVQARLEEVTKLIHETQETYQHVTVDENMRQRYQQLVATHREALAQQDDCKEAYNDLVSYYRFINTQIDVDDTTRQRQESIDTQWKDLEGASQRLSQLVNDTAKCVESHETLNQIEIDLGTVKKDVDAFDVSKKDGVTVLDTAERHLQTIHQTLDEFADGIVKDDNERALLDRHTQIKENARKLDELIDNYQTMYLQQSILDSVKQQAKEIERNCTEQRTEVQKRTIPDIENSKAVDDFIESHSKTLTATRSKWNICHEEFAGGFADQCERLTKELNMSDKVVEDVRQPAMEAIKTLDDTIKEEHDHLELLKMYSKHNTLCSNVRDALDTLKSTLTSTSNSDGDETEKTILLSDMKQSIEESIQAVEEQASQVVNMTSKHPHDEQYATVSKAVYDRLQSLKDEYDQLNSMVVETVVRMEKKKKHRDVSSRLTETMRYVDKLKDRANSLQLSSSTDDKNMINVEREELREIEQEVEKIVSQKDLGGQDQTDDPDLKSQRTSLDQSISDLQNVLTTRRNEETALGNIGGFLRILDKLEKQAKLLQTAIDDAAPHHAAIVNNKFSKIDLQSLLRNLIASYKQYEPGMTQLVKKAKAEAEKYPGDTRVSERLTRALARCNKIKAAAAARERELQTCINQLDHDFFTKLAMAKTTSSTRRGGPSSNGGGHGPSGPSNSTASVKRSGNTLPPPLPSTGVPMTRRSSSQSSTASNTRRSRVPLRPSKTPIPSRSVSRTKYVADPKNELDMELGRIVNENIYRVKVKMVPGEVGKYWFGEINPRLVYCRILPSKLVMVRVGGGWVELSKFLRDHKLTEGSVRPNTDDAVSSTSSSGSSGASLSTSIPFQNATLTQHTTRCVSPSGRITVRGGGGNGSGNNGGLSATNSTDKVSTTWSTSSRRSSKTPVPRGGHLDGDKYIRVDEAGNQVTVKMTKAEDGAKMPIISRRRG</sequence>
<feature type="compositionally biased region" description="Low complexity" evidence="5">
    <location>
        <begin position="84"/>
        <end position="93"/>
    </location>
</feature>